<dbReference type="MEROPS" id="S24.001"/>
<dbReference type="Pfam" id="PF00717">
    <property type="entry name" value="Peptidase_S24"/>
    <property type="match status" value="1"/>
</dbReference>
<proteinExistence type="inferred from homology"/>
<comment type="subunit">
    <text evidence="12">Homodimer.</text>
</comment>
<feature type="domain" description="LexA repressor DNA-binding" evidence="15">
    <location>
        <begin position="7"/>
        <end position="68"/>
    </location>
</feature>
<evidence type="ECO:0000313" key="16">
    <source>
        <dbReference type="EMBL" id="EIM56177.1"/>
    </source>
</evidence>
<dbReference type="PANTHER" id="PTHR33516">
    <property type="entry name" value="LEXA REPRESSOR"/>
    <property type="match status" value="1"/>
</dbReference>
<evidence type="ECO:0000256" key="10">
    <source>
        <dbReference type="ARBA" id="ARBA00023204"/>
    </source>
</evidence>
<dbReference type="InterPro" id="IPR036286">
    <property type="entry name" value="LexA/Signal_pep-like_sf"/>
</dbReference>
<dbReference type="InterPro" id="IPR006199">
    <property type="entry name" value="LexA_DNA-bd_dom"/>
</dbReference>
<keyword evidence="6 12" id="KW-0068">Autocatalytic cleavage</keyword>
<reference evidence="16 17" key="1">
    <citation type="submission" date="2010-08" db="EMBL/GenBank/DDBJ databases">
        <authorList>
            <consortium name="US DOE Joint Genome Institute (JGI-PGF)"/>
            <person name="Lucas S."/>
            <person name="Copeland A."/>
            <person name="Lapidus A."/>
            <person name="Cheng J.-F."/>
            <person name="Bruce D."/>
            <person name="Goodwin L."/>
            <person name="Pitluck S."/>
            <person name="Land M.L."/>
            <person name="Hauser L."/>
            <person name="Chang Y.-J."/>
            <person name="Anderson I.J."/>
            <person name="Johnson E."/>
            <person name="Mulhopadhyay B."/>
            <person name="Kyrpides N."/>
            <person name="Woyke T.J."/>
        </authorList>
    </citation>
    <scope>NUCLEOTIDE SEQUENCE [LARGE SCALE GENOMIC DNA]</scope>
    <source>
        <strain evidence="16 17">6</strain>
    </source>
</reference>
<dbReference type="GO" id="GO:0045892">
    <property type="term" value="P:negative regulation of DNA-templated transcription"/>
    <property type="evidence" value="ECO:0007669"/>
    <property type="project" value="UniProtKB-UniRule"/>
</dbReference>
<dbReference type="GO" id="GO:0006508">
    <property type="term" value="P:proteolysis"/>
    <property type="evidence" value="ECO:0007669"/>
    <property type="project" value="InterPro"/>
</dbReference>
<dbReference type="SUPFAM" id="SSF46785">
    <property type="entry name" value="Winged helix' DNA-binding domain"/>
    <property type="match status" value="1"/>
</dbReference>
<dbReference type="Pfam" id="PF01726">
    <property type="entry name" value="LexA_DNA_bind"/>
    <property type="match status" value="1"/>
</dbReference>
<dbReference type="Proteomes" id="UP000005753">
    <property type="component" value="Chromosome"/>
</dbReference>
<keyword evidence="4 12" id="KW-0227">DNA damage</keyword>
<dbReference type="InterPro" id="IPR039418">
    <property type="entry name" value="LexA-like"/>
</dbReference>
<evidence type="ECO:0000259" key="14">
    <source>
        <dbReference type="Pfam" id="PF00717"/>
    </source>
</evidence>
<dbReference type="GO" id="GO:0006281">
    <property type="term" value="P:DNA repair"/>
    <property type="evidence" value="ECO:0007669"/>
    <property type="project" value="UniProtKB-UniRule"/>
</dbReference>
<dbReference type="FunFam" id="2.10.109.10:FF:000001">
    <property type="entry name" value="LexA repressor"/>
    <property type="match status" value="1"/>
</dbReference>
<dbReference type="CDD" id="cd06529">
    <property type="entry name" value="S24_LexA-like"/>
    <property type="match status" value="1"/>
</dbReference>
<dbReference type="InterPro" id="IPR036390">
    <property type="entry name" value="WH_DNA-bd_sf"/>
</dbReference>
<evidence type="ECO:0000259" key="15">
    <source>
        <dbReference type="Pfam" id="PF01726"/>
    </source>
</evidence>
<dbReference type="EMBL" id="CM001487">
    <property type="protein sequence ID" value="EIM56177.1"/>
    <property type="molecule type" value="Genomic_DNA"/>
</dbReference>
<dbReference type="InterPro" id="IPR011991">
    <property type="entry name" value="ArsR-like_HTH"/>
</dbReference>
<evidence type="ECO:0000256" key="9">
    <source>
        <dbReference type="ARBA" id="ARBA00023163"/>
    </source>
</evidence>
<evidence type="ECO:0000313" key="17">
    <source>
        <dbReference type="Proteomes" id="UP000005753"/>
    </source>
</evidence>
<dbReference type="InterPro" id="IPR015927">
    <property type="entry name" value="Peptidase_S24_S26A/B/C"/>
</dbReference>
<dbReference type="GO" id="GO:0006260">
    <property type="term" value="P:DNA replication"/>
    <property type="evidence" value="ECO:0007669"/>
    <property type="project" value="UniProtKB-UniRule"/>
</dbReference>
<dbReference type="EC" id="3.4.21.88" evidence="12"/>
<dbReference type="Gene3D" id="1.10.10.10">
    <property type="entry name" value="Winged helix-like DNA-binding domain superfamily/Winged helix DNA-binding domain"/>
    <property type="match status" value="1"/>
</dbReference>
<keyword evidence="5 12" id="KW-0378">Hydrolase</keyword>
<dbReference type="PRINTS" id="PR00726">
    <property type="entry name" value="LEXASERPTASE"/>
</dbReference>
<dbReference type="InterPro" id="IPR036388">
    <property type="entry name" value="WH-like_DNA-bd_sf"/>
</dbReference>
<dbReference type="eggNOG" id="COG1974">
    <property type="taxonomic scope" value="Bacteria"/>
</dbReference>
<evidence type="ECO:0000256" key="12">
    <source>
        <dbReference type="HAMAP-Rule" id="MF_00015"/>
    </source>
</evidence>
<dbReference type="NCBIfam" id="TIGR00498">
    <property type="entry name" value="lexA"/>
    <property type="match status" value="1"/>
</dbReference>
<comment type="function">
    <text evidence="12">Represses a number of genes involved in the response to DNA damage (SOS response), including recA and lexA. In the presence of single-stranded DNA, RecA interacts with LexA causing an autocatalytic cleavage which disrupts the DNA-binding part of LexA, leading to derepression of the SOS regulon and eventually DNA repair.</text>
</comment>
<dbReference type="GO" id="GO:0009432">
    <property type="term" value="P:SOS response"/>
    <property type="evidence" value="ECO:0007669"/>
    <property type="project" value="UniProtKB-UniRule"/>
</dbReference>
<gene>
    <name evidence="12" type="primary">lexA</name>
    <name evidence="16" type="ORF">EubceDRAFT1_0317</name>
</gene>
<feature type="DNA-binding region" description="H-T-H motif" evidence="12">
    <location>
        <begin position="31"/>
        <end position="51"/>
    </location>
</feature>
<evidence type="ECO:0000256" key="8">
    <source>
        <dbReference type="ARBA" id="ARBA00023125"/>
    </source>
</evidence>
<evidence type="ECO:0000256" key="13">
    <source>
        <dbReference type="RuleBase" id="RU003991"/>
    </source>
</evidence>
<evidence type="ECO:0000256" key="3">
    <source>
        <dbReference type="ARBA" id="ARBA00022705"/>
    </source>
</evidence>
<feature type="site" description="Cleavage; by autolysis" evidence="12">
    <location>
        <begin position="109"/>
        <end position="110"/>
    </location>
</feature>
<dbReference type="InterPro" id="IPR006200">
    <property type="entry name" value="LexA"/>
</dbReference>
<keyword evidence="9 12" id="KW-0804">Transcription</keyword>
<comment type="catalytic activity">
    <reaction evidence="12">
        <text>Hydrolysis of Ala-|-Gly bond in repressor LexA.</text>
        <dbReference type="EC" id="3.4.21.88"/>
    </reaction>
</comment>
<organism evidence="16 17">
    <name type="scientific">Eubacterium cellulosolvens (strain ATCC 43171 / JCM 9499 / 6)</name>
    <name type="common">Cillobacterium cellulosolvens</name>
    <dbReference type="NCBI Taxonomy" id="633697"/>
    <lineage>
        <taxon>Bacteria</taxon>
        <taxon>Bacillati</taxon>
        <taxon>Bacillota</taxon>
        <taxon>Clostridia</taxon>
        <taxon>Eubacteriales</taxon>
        <taxon>Eubacteriaceae</taxon>
        <taxon>Eubacterium</taxon>
    </lineage>
</organism>
<evidence type="ECO:0000256" key="6">
    <source>
        <dbReference type="ARBA" id="ARBA00022813"/>
    </source>
</evidence>
<dbReference type="SUPFAM" id="SSF51306">
    <property type="entry name" value="LexA/Signal peptidase"/>
    <property type="match status" value="1"/>
</dbReference>
<keyword evidence="10 12" id="KW-0234">DNA repair</keyword>
<evidence type="ECO:0000256" key="5">
    <source>
        <dbReference type="ARBA" id="ARBA00022801"/>
    </source>
</evidence>
<feature type="active site" description="For autocatalytic cleavage activity" evidence="12">
    <location>
        <position position="181"/>
    </location>
</feature>
<evidence type="ECO:0000256" key="7">
    <source>
        <dbReference type="ARBA" id="ARBA00023015"/>
    </source>
</evidence>
<dbReference type="GO" id="GO:0003677">
    <property type="term" value="F:DNA binding"/>
    <property type="evidence" value="ECO:0007669"/>
    <property type="project" value="UniProtKB-UniRule"/>
</dbReference>
<keyword evidence="11 12" id="KW-0742">SOS response</keyword>
<keyword evidence="7 12" id="KW-0805">Transcription regulation</keyword>
<keyword evidence="17" id="KW-1185">Reference proteome</keyword>
<accession>I5AQV4</accession>
<dbReference type="CDD" id="cd00090">
    <property type="entry name" value="HTH_ARSR"/>
    <property type="match status" value="1"/>
</dbReference>
<dbReference type="Gene3D" id="2.10.109.10">
    <property type="entry name" value="Umud Fragment, subunit A"/>
    <property type="match status" value="1"/>
</dbReference>
<reference evidence="16 17" key="2">
    <citation type="submission" date="2012-02" db="EMBL/GenBank/DDBJ databases">
        <title>Improved High-Quality Draft sequence of Eubacterium cellulosolvens 6.</title>
        <authorList>
            <consortium name="US DOE Joint Genome Institute"/>
            <person name="Lucas S."/>
            <person name="Han J."/>
            <person name="Lapidus A."/>
            <person name="Cheng J.-F."/>
            <person name="Goodwin L."/>
            <person name="Pitluck S."/>
            <person name="Peters L."/>
            <person name="Mikhailova N."/>
            <person name="Gu W."/>
            <person name="Detter J.C."/>
            <person name="Han C."/>
            <person name="Tapia R."/>
            <person name="Land M."/>
            <person name="Hauser L."/>
            <person name="Kyrpides N."/>
            <person name="Ivanova N."/>
            <person name="Pagani I."/>
            <person name="Johnson E."/>
            <person name="Mukhopadhyay B."/>
            <person name="Anderson I."/>
            <person name="Woyke T."/>
        </authorList>
    </citation>
    <scope>NUCLEOTIDE SEQUENCE [LARGE SCALE GENOMIC DNA]</scope>
    <source>
        <strain evidence="16 17">6</strain>
    </source>
</reference>
<dbReference type="PANTHER" id="PTHR33516:SF2">
    <property type="entry name" value="LEXA REPRESSOR-RELATED"/>
    <property type="match status" value="1"/>
</dbReference>
<feature type="domain" description="Peptidase S24/S26A/S26B/S26C" evidence="14">
    <location>
        <begin position="102"/>
        <end position="217"/>
    </location>
</feature>
<dbReference type="OrthoDB" id="9802364at2"/>
<evidence type="ECO:0000256" key="11">
    <source>
        <dbReference type="ARBA" id="ARBA00023236"/>
    </source>
</evidence>
<feature type="active site" description="For autocatalytic cleavage activity" evidence="12">
    <location>
        <position position="144"/>
    </location>
</feature>
<sequence length="224" mass="25141">MAEKGRISKKQLEILNYLKKEILLRGFPPSVREICEAVGLKSTSSVHAHLESLEKNGYIRKDATKPRAIEILDDDFREERFRRITPDPSIDTSKPSEFQQVPVIGNVAAGQPLLAVEAVESYFPVPVSKLPNAQTFMLRVRGESMINAGILDGDLVLVKQQETAANGEMVVALIDDSATVKTFYREKDHIRLQPENDHMDPIIVTPDQNFKILGLVIGVMRFFL</sequence>
<protein>
    <recommendedName>
        <fullName evidence="12">LexA repressor</fullName>
        <ecNumber evidence="12">3.4.21.88</ecNumber>
    </recommendedName>
</protein>
<dbReference type="STRING" id="633697.EubceDRAFT1_0317"/>
<evidence type="ECO:0000256" key="1">
    <source>
        <dbReference type="ARBA" id="ARBA00007484"/>
    </source>
</evidence>
<dbReference type="InterPro" id="IPR050077">
    <property type="entry name" value="LexA_repressor"/>
</dbReference>
<dbReference type="InterPro" id="IPR006197">
    <property type="entry name" value="Peptidase_S24_LexA"/>
</dbReference>
<comment type="similarity">
    <text evidence="1 12 13">Belongs to the peptidase S24 family.</text>
</comment>
<evidence type="ECO:0000256" key="2">
    <source>
        <dbReference type="ARBA" id="ARBA00022491"/>
    </source>
</evidence>
<dbReference type="HOGENOM" id="CLU_066192_45_1_9"/>
<name>I5AQV4_EUBC6</name>
<dbReference type="HAMAP" id="MF_00015">
    <property type="entry name" value="LexA"/>
    <property type="match status" value="1"/>
</dbReference>
<keyword evidence="8 12" id="KW-0238">DNA-binding</keyword>
<dbReference type="AlphaFoldDB" id="I5AQV4"/>
<keyword evidence="3 12" id="KW-0235">DNA replication</keyword>
<evidence type="ECO:0000256" key="4">
    <source>
        <dbReference type="ARBA" id="ARBA00022763"/>
    </source>
</evidence>
<dbReference type="GO" id="GO:0004252">
    <property type="term" value="F:serine-type endopeptidase activity"/>
    <property type="evidence" value="ECO:0007669"/>
    <property type="project" value="UniProtKB-UniRule"/>
</dbReference>
<keyword evidence="2 12" id="KW-0678">Repressor</keyword>